<evidence type="ECO:0000313" key="4">
    <source>
        <dbReference type="Proteomes" id="UP000002630"/>
    </source>
</evidence>
<evidence type="ECO:0008006" key="5">
    <source>
        <dbReference type="Google" id="ProtNLM"/>
    </source>
</evidence>
<dbReference type="EMBL" id="FN649064">
    <property type="protein sequence ID" value="CBJ27718.1"/>
    <property type="molecule type" value="Genomic_DNA"/>
</dbReference>
<organism evidence="3 4">
    <name type="scientific">Ectocarpus siliculosus</name>
    <name type="common">Brown alga</name>
    <name type="synonym">Conferva siliculosa</name>
    <dbReference type="NCBI Taxonomy" id="2880"/>
    <lineage>
        <taxon>Eukaryota</taxon>
        <taxon>Sar</taxon>
        <taxon>Stramenopiles</taxon>
        <taxon>Ochrophyta</taxon>
        <taxon>PX clade</taxon>
        <taxon>Phaeophyceae</taxon>
        <taxon>Ectocarpales</taxon>
        <taxon>Ectocarpaceae</taxon>
        <taxon>Ectocarpus</taxon>
    </lineage>
</organism>
<name>D7G7H6_ECTSI</name>
<evidence type="ECO:0000256" key="2">
    <source>
        <dbReference type="SAM" id="MobiDB-lite"/>
    </source>
</evidence>
<protein>
    <recommendedName>
        <fullName evidence="5">PARP catalytic domain-containing protein</fullName>
    </recommendedName>
</protein>
<dbReference type="SUPFAM" id="SSF56399">
    <property type="entry name" value="ADP-ribosylation"/>
    <property type="match status" value="1"/>
</dbReference>
<dbReference type="Proteomes" id="UP000002630">
    <property type="component" value="Linkage Group LG15"/>
</dbReference>
<dbReference type="Gene3D" id="3.90.228.10">
    <property type="match status" value="1"/>
</dbReference>
<dbReference type="Gene3D" id="6.20.320.10">
    <property type="match status" value="1"/>
</dbReference>
<keyword evidence="1" id="KW-0175">Coiled coil</keyword>
<evidence type="ECO:0000313" key="3">
    <source>
        <dbReference type="EMBL" id="CBJ27718.1"/>
    </source>
</evidence>
<accession>D7G7H6</accession>
<feature type="coiled-coil region" evidence="1">
    <location>
        <begin position="107"/>
        <end position="134"/>
    </location>
</feature>
<keyword evidence="4" id="KW-1185">Reference proteome</keyword>
<reference evidence="3 4" key="1">
    <citation type="journal article" date="2010" name="Nature">
        <title>The Ectocarpus genome and the independent evolution of multicellularity in brown algae.</title>
        <authorList>
            <person name="Cock J.M."/>
            <person name="Sterck L."/>
            <person name="Rouze P."/>
            <person name="Scornet D."/>
            <person name="Allen A.E."/>
            <person name="Amoutzias G."/>
            <person name="Anthouard V."/>
            <person name="Artiguenave F."/>
            <person name="Aury J.M."/>
            <person name="Badger J.H."/>
            <person name="Beszteri B."/>
            <person name="Billiau K."/>
            <person name="Bonnet E."/>
            <person name="Bothwell J.H."/>
            <person name="Bowler C."/>
            <person name="Boyen C."/>
            <person name="Brownlee C."/>
            <person name="Carrano C.J."/>
            <person name="Charrier B."/>
            <person name="Cho G.Y."/>
            <person name="Coelho S.M."/>
            <person name="Collen J."/>
            <person name="Corre E."/>
            <person name="Da Silva C."/>
            <person name="Delage L."/>
            <person name="Delaroque N."/>
            <person name="Dittami S.M."/>
            <person name="Doulbeau S."/>
            <person name="Elias M."/>
            <person name="Farnham G."/>
            <person name="Gachon C.M."/>
            <person name="Gschloessl B."/>
            <person name="Heesch S."/>
            <person name="Jabbari K."/>
            <person name="Jubin C."/>
            <person name="Kawai H."/>
            <person name="Kimura K."/>
            <person name="Kloareg B."/>
            <person name="Kupper F.C."/>
            <person name="Lang D."/>
            <person name="Le Bail A."/>
            <person name="Leblanc C."/>
            <person name="Lerouge P."/>
            <person name="Lohr M."/>
            <person name="Lopez P.J."/>
            <person name="Martens C."/>
            <person name="Maumus F."/>
            <person name="Michel G."/>
            <person name="Miranda-Saavedra D."/>
            <person name="Morales J."/>
            <person name="Moreau H."/>
            <person name="Motomura T."/>
            <person name="Nagasato C."/>
            <person name="Napoli C.A."/>
            <person name="Nelson D.R."/>
            <person name="Nyvall-Collen P."/>
            <person name="Peters A.F."/>
            <person name="Pommier C."/>
            <person name="Potin P."/>
            <person name="Poulain J."/>
            <person name="Quesneville H."/>
            <person name="Read B."/>
            <person name="Rensing S.A."/>
            <person name="Ritter A."/>
            <person name="Rousvoal S."/>
            <person name="Samanta M."/>
            <person name="Samson G."/>
            <person name="Schroeder D.C."/>
            <person name="Segurens B."/>
            <person name="Strittmatter M."/>
            <person name="Tonon T."/>
            <person name="Tregear J.W."/>
            <person name="Valentin K."/>
            <person name="von Dassow P."/>
            <person name="Yamagishi T."/>
            <person name="Van de Peer Y."/>
            <person name="Wincker P."/>
        </authorList>
    </citation>
    <scope>NUCLEOTIDE SEQUENCE [LARGE SCALE GENOMIC DNA]</scope>
    <source>
        <strain evidence="4">Ec32 / CCAP1310/4</strain>
    </source>
</reference>
<evidence type="ECO:0000256" key="1">
    <source>
        <dbReference type="SAM" id="Coils"/>
    </source>
</evidence>
<dbReference type="EMBL" id="FN649740">
    <property type="protein sequence ID" value="CBJ27718.1"/>
    <property type="molecule type" value="Genomic_DNA"/>
</dbReference>
<feature type="compositionally biased region" description="Polar residues" evidence="2">
    <location>
        <begin position="51"/>
        <end position="61"/>
    </location>
</feature>
<gene>
    <name evidence="3" type="ORF">Esi_0083_0050</name>
</gene>
<dbReference type="OrthoDB" id="2419903at2759"/>
<dbReference type="InParanoid" id="D7G7H6"/>
<dbReference type="STRING" id="2880.D7G7H6"/>
<feature type="region of interest" description="Disordered" evidence="2">
    <location>
        <begin position="51"/>
        <end position="75"/>
    </location>
</feature>
<sequence>MKLWHKATRWRRRGSKCSELESPLPRAPVQSVGNHNSKSIVWLVSELDGNTSRIGENQPDVNQEEEEETKVDPSRHSYGAMGFVAEEQRRGGDNADERLLRKQELVRAGDKEEIQELRASLLQLRDDLRRSEEMAAARLKVVEDEKAALEVALLAERAKTARQQKTMHFLRETNIEAQSLETELRDQVETLKIASGHGEGRFQTKEEKVRSGLARLVEKDLRKQVATLEQSTGQQANEIRVLLAQLQVLQRNGEPHIDSVLTVGSTQGANATLSALGDSHPDCPRLRADFLSGWRTLTGLAIERIFRITVPAGVGETHAGYVRSHGNVVQRFHGTSCRSTCNFIIDPKKASPCGLQACKLCNICLRGFKLGKASRRFGQGVYFSTKPAKANGYAQGTEKKAEGRGKKLRCIIVADVAKGRSFITKDTGFDGGTYPPVGHDSVQAEVGKGLAFEELVVYKEEAALPTHLVVYSLP</sequence>
<proteinExistence type="predicted"/>
<dbReference type="AlphaFoldDB" id="D7G7H6"/>